<dbReference type="EMBL" id="AOIB01000025">
    <property type="protein sequence ID" value="ELY57154.1"/>
    <property type="molecule type" value="Genomic_DNA"/>
</dbReference>
<dbReference type="STRING" id="1227497.C491_11653"/>
<keyword evidence="3" id="KW-1185">Reference proteome</keyword>
<keyword evidence="1" id="KW-1133">Transmembrane helix</keyword>
<evidence type="ECO:0000313" key="2">
    <source>
        <dbReference type="EMBL" id="ELY57154.1"/>
    </source>
</evidence>
<keyword evidence="1" id="KW-0812">Transmembrane</keyword>
<accession>L9X5S3</accession>
<evidence type="ECO:0000256" key="1">
    <source>
        <dbReference type="SAM" id="Phobius"/>
    </source>
</evidence>
<dbReference type="OrthoDB" id="204540at2157"/>
<evidence type="ECO:0000313" key="3">
    <source>
        <dbReference type="Proteomes" id="UP000011688"/>
    </source>
</evidence>
<protein>
    <submittedName>
        <fullName evidence="2">Uncharacterized protein</fullName>
    </submittedName>
</protein>
<gene>
    <name evidence="2" type="ORF">C491_11653</name>
</gene>
<dbReference type="Proteomes" id="UP000011688">
    <property type="component" value="Unassembled WGS sequence"/>
</dbReference>
<dbReference type="eggNOG" id="ENOG502N5J7">
    <property type="taxonomic scope" value="Archaea"/>
</dbReference>
<feature type="transmembrane region" description="Helical" evidence="1">
    <location>
        <begin position="43"/>
        <end position="64"/>
    </location>
</feature>
<name>L9X5S3_9EURY</name>
<sequence>MVRLRRLAVVAALAWTATALAQFVAWTTTEENERIEWTERRNLFLLCSSLSTNALVFTTIYRYARRCRRGRGE</sequence>
<dbReference type="AlphaFoldDB" id="L9X5S3"/>
<dbReference type="RefSeq" id="WP_005556356.1">
    <property type="nucleotide sequence ID" value="NZ_AOIB01000025.1"/>
</dbReference>
<reference evidence="2 3" key="1">
    <citation type="journal article" date="2014" name="PLoS Genet.">
        <title>Phylogenetically driven sequencing of extremely halophilic archaea reveals strategies for static and dynamic osmo-response.</title>
        <authorList>
            <person name="Becker E.A."/>
            <person name="Seitzer P.M."/>
            <person name="Tritt A."/>
            <person name="Larsen D."/>
            <person name="Krusor M."/>
            <person name="Yao A.I."/>
            <person name="Wu D."/>
            <person name="Madern D."/>
            <person name="Eisen J.A."/>
            <person name="Darling A.E."/>
            <person name="Facciotti M.T."/>
        </authorList>
    </citation>
    <scope>NUCLEOTIDE SEQUENCE [LARGE SCALE GENOMIC DNA]</scope>
    <source>
        <strain evidence="2 3">DSM 10524</strain>
    </source>
</reference>
<proteinExistence type="predicted"/>
<keyword evidence="1" id="KW-0472">Membrane</keyword>
<comment type="caution">
    <text evidence="2">The sequence shown here is derived from an EMBL/GenBank/DDBJ whole genome shotgun (WGS) entry which is preliminary data.</text>
</comment>
<organism evidence="2 3">
    <name type="scientific">Natronococcus amylolyticus DSM 10524</name>
    <dbReference type="NCBI Taxonomy" id="1227497"/>
    <lineage>
        <taxon>Archaea</taxon>
        <taxon>Methanobacteriati</taxon>
        <taxon>Methanobacteriota</taxon>
        <taxon>Stenosarchaea group</taxon>
        <taxon>Halobacteria</taxon>
        <taxon>Halobacteriales</taxon>
        <taxon>Natrialbaceae</taxon>
        <taxon>Natronococcus</taxon>
    </lineage>
</organism>